<evidence type="ECO:0000256" key="1">
    <source>
        <dbReference type="ARBA" id="ARBA00004409"/>
    </source>
</evidence>
<keyword evidence="5 7" id="KW-0175">Coiled coil</keyword>
<evidence type="ECO:0000256" key="2">
    <source>
        <dbReference type="ARBA" id="ARBA00022692"/>
    </source>
</evidence>
<evidence type="ECO:0000256" key="4">
    <source>
        <dbReference type="ARBA" id="ARBA00023034"/>
    </source>
</evidence>
<dbReference type="Proteomes" id="UP000218231">
    <property type="component" value="Unassembled WGS sequence"/>
</dbReference>
<dbReference type="EMBL" id="LIAE01010510">
    <property type="protein sequence ID" value="PAV59643.1"/>
    <property type="molecule type" value="Genomic_DNA"/>
</dbReference>
<gene>
    <name evidence="10" type="ORF">WR25_21239</name>
</gene>
<proteinExistence type="predicted"/>
<evidence type="ECO:0000256" key="7">
    <source>
        <dbReference type="SAM" id="Coils"/>
    </source>
</evidence>
<protein>
    <submittedName>
        <fullName evidence="10">Uncharacterized protein</fullName>
    </submittedName>
</protein>
<accession>A0A2A2JD62</accession>
<feature type="transmembrane region" description="Helical" evidence="9">
    <location>
        <begin position="478"/>
        <end position="499"/>
    </location>
</feature>
<keyword evidence="3 9" id="KW-1133">Transmembrane helix</keyword>
<evidence type="ECO:0000256" key="5">
    <source>
        <dbReference type="ARBA" id="ARBA00023054"/>
    </source>
</evidence>
<comment type="subcellular location">
    <subcellularLocation>
        <location evidence="1">Golgi apparatus membrane</location>
        <topology evidence="1">Single-pass type IV membrane protein</topology>
    </subcellularLocation>
</comment>
<dbReference type="AlphaFoldDB" id="A0A2A2JD62"/>
<evidence type="ECO:0000256" key="6">
    <source>
        <dbReference type="ARBA" id="ARBA00023136"/>
    </source>
</evidence>
<feature type="coiled-coil region" evidence="7">
    <location>
        <begin position="394"/>
        <end position="427"/>
    </location>
</feature>
<evidence type="ECO:0000256" key="8">
    <source>
        <dbReference type="SAM" id="MobiDB-lite"/>
    </source>
</evidence>
<keyword evidence="11" id="KW-1185">Reference proteome</keyword>
<dbReference type="InterPro" id="IPR019177">
    <property type="entry name" value="Golgin_subfamily_A_member_5"/>
</dbReference>
<dbReference type="GO" id="GO:0007030">
    <property type="term" value="P:Golgi organization"/>
    <property type="evidence" value="ECO:0007669"/>
    <property type="project" value="InterPro"/>
</dbReference>
<feature type="compositionally biased region" description="Basic and acidic residues" evidence="8">
    <location>
        <begin position="103"/>
        <end position="123"/>
    </location>
</feature>
<organism evidence="10 11">
    <name type="scientific">Diploscapter pachys</name>
    <dbReference type="NCBI Taxonomy" id="2018661"/>
    <lineage>
        <taxon>Eukaryota</taxon>
        <taxon>Metazoa</taxon>
        <taxon>Ecdysozoa</taxon>
        <taxon>Nematoda</taxon>
        <taxon>Chromadorea</taxon>
        <taxon>Rhabditida</taxon>
        <taxon>Rhabditina</taxon>
        <taxon>Rhabditomorpha</taxon>
        <taxon>Rhabditoidea</taxon>
        <taxon>Rhabditidae</taxon>
        <taxon>Diploscapter</taxon>
    </lineage>
</organism>
<feature type="coiled-coil region" evidence="7">
    <location>
        <begin position="164"/>
        <end position="314"/>
    </location>
</feature>
<keyword evidence="6 9" id="KW-0472">Membrane</keyword>
<dbReference type="PANTHER" id="PTHR13815:SF7">
    <property type="entry name" value="GOLGIN SUBFAMILY A MEMBER 5"/>
    <property type="match status" value="1"/>
</dbReference>
<evidence type="ECO:0000256" key="9">
    <source>
        <dbReference type="SAM" id="Phobius"/>
    </source>
</evidence>
<feature type="compositionally biased region" description="Polar residues" evidence="8">
    <location>
        <begin position="51"/>
        <end position="61"/>
    </location>
</feature>
<evidence type="ECO:0000313" key="11">
    <source>
        <dbReference type="Proteomes" id="UP000218231"/>
    </source>
</evidence>
<reference evidence="10 11" key="1">
    <citation type="journal article" date="2017" name="Curr. Biol.">
        <title>Genome architecture and evolution of a unichromosomal asexual nematode.</title>
        <authorList>
            <person name="Fradin H."/>
            <person name="Zegar C."/>
            <person name="Gutwein M."/>
            <person name="Lucas J."/>
            <person name="Kovtun M."/>
            <person name="Corcoran D."/>
            <person name="Baugh L.R."/>
            <person name="Kiontke K."/>
            <person name="Gunsalus K."/>
            <person name="Fitch D.H."/>
            <person name="Piano F."/>
        </authorList>
    </citation>
    <scope>NUCLEOTIDE SEQUENCE [LARGE SCALE GENOMIC DNA]</scope>
    <source>
        <strain evidence="10">PF1309</strain>
    </source>
</reference>
<dbReference type="OrthoDB" id="248903at2759"/>
<keyword evidence="2 9" id="KW-0812">Transmembrane</keyword>
<keyword evidence="4" id="KW-0333">Golgi apparatus</keyword>
<sequence>MSWLTDLAGKAENLLNKIDEQTGQSIQKAKSKSRGLGSETDLSGHRIGGYSQDQESSQNITEEIGTRGPSLPSRTHSEFAGGYSAAKKKITHEAFAPSTSSVRDSKERSPKEESKNLEDELFADFRSRRSSGVSNASGHKNILQNESPDLDQLKSQIWAKDAQIATMKAKLADSERKLEKRDKEFYELKAEKDMLVQSAAQNQSQDSMEELKFARQKLQQQKEIVTEECNQLKKKNLSLEEEVRSMIEQQGIKGDEKAAHLAQAELEEIKVERDLARADLESAQLMVYNLRSEIDELEIQLRENQNQVAEQKRLFMEEKLSWQAANNLLNEKIECGRIECEFVKQEMKRQADDFARKFEDKDKECRRAIDEVKQRKREDEFRASSGFDNIGSSLTAAERLLQKQTELEEALRNNQVLTLKLERLTKAGRETYVPMDNSAAAPPTLPVHNPTARKALSHIDQFTFRVLAALRNYPSARLFFVVYFVLIHLWVFFIIITYTPEMHDIEPKK</sequence>
<evidence type="ECO:0000256" key="3">
    <source>
        <dbReference type="ARBA" id="ARBA00022989"/>
    </source>
</evidence>
<dbReference type="STRING" id="2018661.A0A2A2JD62"/>
<name>A0A2A2JD62_9BILA</name>
<dbReference type="GO" id="GO:0031985">
    <property type="term" value="C:Golgi cisterna"/>
    <property type="evidence" value="ECO:0007669"/>
    <property type="project" value="TreeGrafter"/>
</dbReference>
<dbReference type="PANTHER" id="PTHR13815">
    <property type="entry name" value="GOLGIN-84"/>
    <property type="match status" value="1"/>
</dbReference>
<evidence type="ECO:0000313" key="10">
    <source>
        <dbReference type="EMBL" id="PAV59643.1"/>
    </source>
</evidence>
<dbReference type="GO" id="GO:0000301">
    <property type="term" value="P:retrograde transport, vesicle recycling within Golgi"/>
    <property type="evidence" value="ECO:0007669"/>
    <property type="project" value="TreeGrafter"/>
</dbReference>
<dbReference type="Pfam" id="PF09787">
    <property type="entry name" value="Golgin_A5"/>
    <property type="match status" value="2"/>
</dbReference>
<feature type="region of interest" description="Disordered" evidence="8">
    <location>
        <begin position="21"/>
        <end position="123"/>
    </location>
</feature>
<dbReference type="GO" id="GO:0000139">
    <property type="term" value="C:Golgi membrane"/>
    <property type="evidence" value="ECO:0007669"/>
    <property type="project" value="UniProtKB-SubCell"/>
</dbReference>
<comment type="caution">
    <text evidence="10">The sequence shown here is derived from an EMBL/GenBank/DDBJ whole genome shotgun (WGS) entry which is preliminary data.</text>
</comment>